<dbReference type="RefSeq" id="WP_078742809.1">
    <property type="nucleotide sequence ID" value="NZ_MSDF01000053.1"/>
</dbReference>
<sequence>MARVWKISAFVWFVLISSCTMTGPKFTPLENVDSQHGVIYIYRPSNYDMGLMSALISLDGKQIASLENGGYIAVPVAPGEHTITQKWKAGILGNSNLESGTTTTMVEVQSSGASYVSLTSRGKRVEAHRFNAVAVELKWQLNQVSADQALPEIAQCRKVEAI</sequence>
<accession>A0A1T2Y0Z2</accession>
<keyword evidence="1" id="KW-0732">Signal</keyword>
<feature type="domain" description="DUF2846" evidence="2">
    <location>
        <begin position="35"/>
        <end position="120"/>
    </location>
</feature>
<name>A0A1T2Y0Z2_PSEFL</name>
<dbReference type="EMBL" id="MSDF01000053">
    <property type="protein sequence ID" value="OPA85725.1"/>
    <property type="molecule type" value="Genomic_DNA"/>
</dbReference>
<evidence type="ECO:0000259" key="2">
    <source>
        <dbReference type="Pfam" id="PF11008"/>
    </source>
</evidence>
<dbReference type="Proteomes" id="UP000190965">
    <property type="component" value="Unassembled WGS sequence"/>
</dbReference>
<evidence type="ECO:0000313" key="3">
    <source>
        <dbReference type="EMBL" id="OPA85725.1"/>
    </source>
</evidence>
<feature type="signal peptide" evidence="1">
    <location>
        <begin position="1"/>
        <end position="22"/>
    </location>
</feature>
<comment type="caution">
    <text evidence="3">The sequence shown here is derived from an EMBL/GenBank/DDBJ whole genome shotgun (WGS) entry which is preliminary data.</text>
</comment>
<dbReference type="AlphaFoldDB" id="A0A1T2Y0Z2"/>
<evidence type="ECO:0000256" key="1">
    <source>
        <dbReference type="SAM" id="SignalP"/>
    </source>
</evidence>
<evidence type="ECO:0000313" key="4">
    <source>
        <dbReference type="Proteomes" id="UP000190965"/>
    </source>
</evidence>
<reference evidence="3 4" key="1">
    <citation type="submission" date="2016-12" db="EMBL/GenBank/DDBJ databases">
        <title>Draft genome sequences of seven strains of Pseudomonas fluorescens that produce 4-formylaminooxyvinylglycine.</title>
        <authorList>
            <person name="Okrent R.A."/>
            <person name="Manning V.A."/>
            <person name="Trippe K.M."/>
        </authorList>
    </citation>
    <scope>NUCLEOTIDE SEQUENCE [LARGE SCALE GENOMIC DNA]</scope>
    <source>
        <strain evidence="3 4">P5A</strain>
    </source>
</reference>
<gene>
    <name evidence="3" type="ORF">BFW87_27185</name>
</gene>
<dbReference type="PROSITE" id="PS51257">
    <property type="entry name" value="PROKAR_LIPOPROTEIN"/>
    <property type="match status" value="1"/>
</dbReference>
<protein>
    <recommendedName>
        <fullName evidence="2">DUF2846 domain-containing protein</fullName>
    </recommendedName>
</protein>
<organism evidence="3 4">
    <name type="scientific">Pseudomonas fluorescens</name>
    <dbReference type="NCBI Taxonomy" id="294"/>
    <lineage>
        <taxon>Bacteria</taxon>
        <taxon>Pseudomonadati</taxon>
        <taxon>Pseudomonadota</taxon>
        <taxon>Gammaproteobacteria</taxon>
        <taxon>Pseudomonadales</taxon>
        <taxon>Pseudomonadaceae</taxon>
        <taxon>Pseudomonas</taxon>
    </lineage>
</organism>
<dbReference type="InterPro" id="IPR022548">
    <property type="entry name" value="DUF2846"/>
</dbReference>
<feature type="chain" id="PRO_5010573402" description="DUF2846 domain-containing protein" evidence="1">
    <location>
        <begin position="23"/>
        <end position="162"/>
    </location>
</feature>
<dbReference type="OrthoDB" id="8859745at2"/>
<proteinExistence type="predicted"/>
<dbReference type="Pfam" id="PF11008">
    <property type="entry name" value="DUF2846"/>
    <property type="match status" value="1"/>
</dbReference>